<evidence type="ECO:0000313" key="2">
    <source>
        <dbReference type="Proteomes" id="UP000831701"/>
    </source>
</evidence>
<organism evidence="1 2">
    <name type="scientific">Scortum barcoo</name>
    <name type="common">barcoo grunter</name>
    <dbReference type="NCBI Taxonomy" id="214431"/>
    <lineage>
        <taxon>Eukaryota</taxon>
        <taxon>Metazoa</taxon>
        <taxon>Chordata</taxon>
        <taxon>Craniata</taxon>
        <taxon>Vertebrata</taxon>
        <taxon>Euteleostomi</taxon>
        <taxon>Actinopterygii</taxon>
        <taxon>Neopterygii</taxon>
        <taxon>Teleostei</taxon>
        <taxon>Neoteleostei</taxon>
        <taxon>Acanthomorphata</taxon>
        <taxon>Eupercaria</taxon>
        <taxon>Centrarchiformes</taxon>
        <taxon>Terapontoidei</taxon>
        <taxon>Terapontidae</taxon>
        <taxon>Scortum</taxon>
    </lineage>
</organism>
<gene>
    <name evidence="1" type="ORF">L3Q82_018314</name>
</gene>
<evidence type="ECO:0000313" key="1">
    <source>
        <dbReference type="EMBL" id="KAI3355473.1"/>
    </source>
</evidence>
<keyword evidence="2" id="KW-1185">Reference proteome</keyword>
<proteinExistence type="predicted"/>
<dbReference type="EMBL" id="CM041551">
    <property type="protein sequence ID" value="KAI3355473.1"/>
    <property type="molecule type" value="Genomic_DNA"/>
</dbReference>
<name>A0ACB8VIR3_9TELE</name>
<sequence>CAFAGRRFPPPPCCTEVSATNISHDVIGQTYHEQSAKSPCVRAIILTTQRGPACVDPNAYWVKNFTTNMRKV</sequence>
<dbReference type="Proteomes" id="UP000831701">
    <property type="component" value="Chromosome 21"/>
</dbReference>
<accession>A0ACB8VIR3</accession>
<reference evidence="1" key="1">
    <citation type="submission" date="2022-04" db="EMBL/GenBank/DDBJ databases">
        <title>Jade perch genome.</title>
        <authorList>
            <person name="Chao B."/>
        </authorList>
    </citation>
    <scope>NUCLEOTIDE SEQUENCE</scope>
    <source>
        <strain evidence="1">CB-2022</strain>
    </source>
</reference>
<comment type="caution">
    <text evidence="1">The sequence shown here is derived from an EMBL/GenBank/DDBJ whole genome shotgun (WGS) entry which is preliminary data.</text>
</comment>
<protein>
    <submittedName>
        <fullName evidence="1">Uncharacterized protein</fullName>
    </submittedName>
</protein>
<feature type="non-terminal residue" evidence="1">
    <location>
        <position position="1"/>
    </location>
</feature>